<keyword evidence="1 3" id="KW-0807">Transducer</keyword>
<dbReference type="EMBL" id="CP020083">
    <property type="protein sequence ID" value="ASR52521.1"/>
    <property type="molecule type" value="Genomic_DNA"/>
</dbReference>
<organism evidence="5 6">
    <name type="scientific">Blastomonas fulva</name>
    <dbReference type="NCBI Taxonomy" id="1550728"/>
    <lineage>
        <taxon>Bacteria</taxon>
        <taxon>Pseudomonadati</taxon>
        <taxon>Pseudomonadota</taxon>
        <taxon>Alphaproteobacteria</taxon>
        <taxon>Sphingomonadales</taxon>
        <taxon>Sphingomonadaceae</taxon>
        <taxon>Blastomonas</taxon>
    </lineage>
</organism>
<dbReference type="InterPro" id="IPR004090">
    <property type="entry name" value="Chemotax_Me-accpt_rcpt"/>
</dbReference>
<proteinExistence type="inferred from homology"/>
<evidence type="ECO:0000313" key="6">
    <source>
        <dbReference type="Proteomes" id="UP000258016"/>
    </source>
</evidence>
<accession>A0ABM6M944</accession>
<comment type="similarity">
    <text evidence="2">Belongs to the methyl-accepting chemotaxis (MCP) protein family.</text>
</comment>
<dbReference type="SMART" id="SM00283">
    <property type="entry name" value="MA"/>
    <property type="match status" value="1"/>
</dbReference>
<dbReference type="PANTHER" id="PTHR32089">
    <property type="entry name" value="METHYL-ACCEPTING CHEMOTAXIS PROTEIN MCPB"/>
    <property type="match status" value="1"/>
</dbReference>
<evidence type="ECO:0000256" key="1">
    <source>
        <dbReference type="ARBA" id="ARBA00023224"/>
    </source>
</evidence>
<dbReference type="PROSITE" id="PS50111">
    <property type="entry name" value="CHEMOTAXIS_TRANSDUC_2"/>
    <property type="match status" value="1"/>
</dbReference>
<dbReference type="InterPro" id="IPR004089">
    <property type="entry name" value="MCPsignal_dom"/>
</dbReference>
<gene>
    <name evidence="5" type="ORF">B5J99_14510</name>
</gene>
<dbReference type="PRINTS" id="PR00260">
    <property type="entry name" value="CHEMTRNSDUCR"/>
</dbReference>
<keyword evidence="6" id="KW-1185">Reference proteome</keyword>
<feature type="domain" description="Methyl-accepting transducer" evidence="4">
    <location>
        <begin position="136"/>
        <end position="328"/>
    </location>
</feature>
<evidence type="ECO:0000256" key="3">
    <source>
        <dbReference type="PROSITE-ProRule" id="PRU00284"/>
    </source>
</evidence>
<protein>
    <recommendedName>
        <fullName evidence="4">Methyl-accepting transducer domain-containing protein</fullName>
    </recommendedName>
</protein>
<sequence>MRPITSLCSASSRTRCSFSDTDIPALRNSSMNEKNIDPQPLSGAFRLRHPSRWRHPLNLASGNRAGPCDLPGVNHGPLGFADCRDKGTVMQEHRIIKPESDAIQQMAESCGDSVICSSQVGGIVETVRQRMALLGEKRSYLEQIARNLAQEQEQVVLATASARRTSQAAYSNLAESSQTMQVSAMELHDLIALIQGLGEDVKRFANAMADVVTASQTIDSIARSTNMLALNAAIEAERAGAAGATFAVVAAEVKKLAQDTRQATDKISGTMHSLGIEAGHFMAQVERGVAQSRSAQRHFETIDAAIQQAGEMVRDVASKADAIAESSNGVRSDTGELCDNLFVFMGDVAGCGDQLEDALHQTTELETISNVMFNQLVHTGLSHRDNPYVETATDTGIEICSIIESALVSGTLTEAQLFDRTYRPRGEPGLVRYDNDFNDFADRHIRPILDRFWGAGKTTFGAVMSNVDGYLPTHISERSHAPTGDRTHDAAHCRNRMIVLDRTTSEAIEHKNDAYYAAVYRFEPHPGEVRILRNIFVPLWIRGRYWGNFELAYIR</sequence>
<evidence type="ECO:0000313" key="5">
    <source>
        <dbReference type="EMBL" id="ASR52521.1"/>
    </source>
</evidence>
<name>A0ABM6M944_9SPHN</name>
<evidence type="ECO:0000256" key="2">
    <source>
        <dbReference type="ARBA" id="ARBA00029447"/>
    </source>
</evidence>
<dbReference type="PANTHER" id="PTHR32089:SF112">
    <property type="entry name" value="LYSOZYME-LIKE PROTEIN-RELATED"/>
    <property type="match status" value="1"/>
</dbReference>
<dbReference type="SUPFAM" id="SSF58104">
    <property type="entry name" value="Methyl-accepting chemotaxis protein (MCP) signaling domain"/>
    <property type="match status" value="1"/>
</dbReference>
<dbReference type="Proteomes" id="UP000258016">
    <property type="component" value="Chromosome"/>
</dbReference>
<evidence type="ECO:0000259" key="4">
    <source>
        <dbReference type="PROSITE" id="PS50111"/>
    </source>
</evidence>
<reference evidence="5 6" key="1">
    <citation type="submission" date="2017-03" db="EMBL/GenBank/DDBJ databases">
        <title>Complete genome sequence of Blastomonas fulva degrading microcsystin LR.</title>
        <authorList>
            <person name="Lee H.-g."/>
            <person name="Jin L."/>
            <person name="oh H.-M."/>
        </authorList>
    </citation>
    <scope>NUCLEOTIDE SEQUENCE [LARGE SCALE GENOMIC DNA]</scope>
    <source>
        <strain evidence="5 6">T2</strain>
    </source>
</reference>
<dbReference type="Gene3D" id="1.10.287.950">
    <property type="entry name" value="Methyl-accepting chemotaxis protein"/>
    <property type="match status" value="1"/>
</dbReference>
<dbReference type="Pfam" id="PF00015">
    <property type="entry name" value="MCPsignal"/>
    <property type="match status" value="1"/>
</dbReference>